<dbReference type="Proteomes" id="UP000464389">
    <property type="component" value="Chromosome"/>
</dbReference>
<evidence type="ECO:0000313" key="2">
    <source>
        <dbReference type="Proteomes" id="UP000464389"/>
    </source>
</evidence>
<evidence type="ECO:0000313" key="1">
    <source>
        <dbReference type="EMBL" id="QHS48608.1"/>
    </source>
</evidence>
<proteinExistence type="predicted"/>
<accession>A0A6P1V341</accession>
<sequence>MGIGYFLVRGDKTTCGGSIIEGCDNHSIHGQAQHVMVINIYVELIKKYIILREAYLIILYMALQQLELHIAEGHVLANAIL</sequence>
<dbReference type="EMBL" id="CP048108">
    <property type="protein sequence ID" value="QHS48608.1"/>
    <property type="molecule type" value="Genomic_DNA"/>
</dbReference>
<reference evidence="1 2" key="1">
    <citation type="submission" date="2020-01" db="EMBL/GenBank/DDBJ databases">
        <title>Bactrocera dorsalis gut bacteria genome.</title>
        <authorList>
            <person name="Zhang H."/>
            <person name="Cai Z."/>
        </authorList>
    </citation>
    <scope>NUCLEOTIDE SEQUENCE [LARGE SCALE GENOMIC DNA]</scope>
    <source>
        <strain evidence="1 2">BD177</strain>
    </source>
</reference>
<dbReference type="AlphaFoldDB" id="A0A6P1V341"/>
<protein>
    <submittedName>
        <fullName evidence="1">Uncharacterized protein</fullName>
    </submittedName>
</protein>
<name>A0A6P1V341_9ENTR</name>
<organism evidence="1 2">
    <name type="scientific">Klebsiella michiganensis</name>
    <dbReference type="NCBI Taxonomy" id="1134687"/>
    <lineage>
        <taxon>Bacteria</taxon>
        <taxon>Pseudomonadati</taxon>
        <taxon>Pseudomonadota</taxon>
        <taxon>Gammaproteobacteria</taxon>
        <taxon>Enterobacterales</taxon>
        <taxon>Enterobacteriaceae</taxon>
        <taxon>Klebsiella/Raoultella group</taxon>
        <taxon>Klebsiella</taxon>
    </lineage>
</organism>
<gene>
    <name evidence="1" type="ORF">GW952_24815</name>
</gene>
<dbReference type="RefSeq" id="WP_160741395.1">
    <property type="nucleotide sequence ID" value="NZ_CP048108.1"/>
</dbReference>